<keyword evidence="5" id="KW-1185">Reference proteome</keyword>
<accession>A0A1M6NA87</accession>
<gene>
    <name evidence="4" type="ORF">SAMN04487911_1602</name>
</gene>
<keyword evidence="2" id="KW-0732">Signal</keyword>
<dbReference type="InterPro" id="IPR008922">
    <property type="entry name" value="Di-copper_centre_dom_sf"/>
</dbReference>
<dbReference type="GO" id="GO:0016491">
    <property type="term" value="F:oxidoreductase activity"/>
    <property type="evidence" value="ECO:0007669"/>
    <property type="project" value="InterPro"/>
</dbReference>
<evidence type="ECO:0000259" key="3">
    <source>
        <dbReference type="PROSITE" id="PS00498"/>
    </source>
</evidence>
<feature type="domain" description="Tyrosinase copper-binding" evidence="3">
    <location>
        <begin position="199"/>
        <end position="210"/>
    </location>
</feature>
<sequence length="450" mass="51666">MKTVYTLFILLGLVMDVEAQSIRKNYQEMTDYERTELVNAFYDIRNGADLFDDMANFHMEFFNFDNTADPTRLDLHFNLPDEPQREIFLPWHRRQMFELEQAVQDINPRISLAWWDTSIDQSTTSPLWNQNFMGSFNTNWSLNRNLGGNGPLPVPSDVSNLYGMSNFNTFSNELERRAVHRGAHVWTGGAMPTPLSPRDPVFFLHHTFVDFIWFNWEEIYNSSSFLRSSMLRYDGTYSFNGETLPLVNPNSITDTRSLGVFYGANGLANLNNYIVSNTYRPQEVFYYQFLIRVGNNFIVPSGTDCSIESVNEILMVPGFEATSGSRFLASIDVANQSNRPGIKTRINNPYKHVENLQEIVWEEDNKDDSPVLLQAFPNPFTEKITIKLNKNTDCSVEVFNMMGGLIRQEVFQNTDTIIINKLYGLAAGFYVIRVVDAKGDIIIAKRVVKL</sequence>
<dbReference type="Pfam" id="PF18962">
    <property type="entry name" value="Por_Secre_tail"/>
    <property type="match status" value="1"/>
</dbReference>
<evidence type="ECO:0000313" key="5">
    <source>
        <dbReference type="Proteomes" id="UP000184231"/>
    </source>
</evidence>
<dbReference type="SUPFAM" id="SSF48056">
    <property type="entry name" value="Di-copper centre-containing domain"/>
    <property type="match status" value="1"/>
</dbReference>
<dbReference type="PROSITE" id="PS00498">
    <property type="entry name" value="TYROSINASE_2"/>
    <property type="match status" value="1"/>
</dbReference>
<dbReference type="InterPro" id="IPR026444">
    <property type="entry name" value="Secre_tail"/>
</dbReference>
<dbReference type="OrthoDB" id="2874181at2"/>
<evidence type="ECO:0000256" key="1">
    <source>
        <dbReference type="ARBA" id="ARBA00022723"/>
    </source>
</evidence>
<dbReference type="EMBL" id="FQYX01000060">
    <property type="protein sequence ID" value="SHJ92670.1"/>
    <property type="molecule type" value="Genomic_DNA"/>
</dbReference>
<dbReference type="InterPro" id="IPR050316">
    <property type="entry name" value="Tyrosinase/Hemocyanin"/>
</dbReference>
<dbReference type="InterPro" id="IPR055015">
    <property type="entry name" value="GCX_COOH"/>
</dbReference>
<dbReference type="AlphaFoldDB" id="A0A1M6NA87"/>
<dbReference type="Pfam" id="PF00264">
    <property type="entry name" value="Tyrosinase"/>
    <property type="match status" value="2"/>
</dbReference>
<keyword evidence="1" id="KW-0479">Metal-binding</keyword>
<dbReference type="NCBIfam" id="TIGR04183">
    <property type="entry name" value="Por_Secre_tail"/>
    <property type="match status" value="1"/>
</dbReference>
<reference evidence="4 5" key="1">
    <citation type="submission" date="2016-11" db="EMBL/GenBank/DDBJ databases">
        <authorList>
            <person name="Jaros S."/>
            <person name="Januszkiewicz K."/>
            <person name="Wedrychowicz H."/>
        </authorList>
    </citation>
    <scope>NUCLEOTIDE SEQUENCE [LARGE SCALE GENOMIC DNA]</scope>
    <source>
        <strain evidence="4 5">CGMCC 1.8863</strain>
    </source>
</reference>
<proteinExistence type="predicted"/>
<evidence type="ECO:0000256" key="2">
    <source>
        <dbReference type="ARBA" id="ARBA00022729"/>
    </source>
</evidence>
<protein>
    <submittedName>
        <fullName evidence="4">Tyrosinase</fullName>
    </submittedName>
</protein>
<name>A0A1M6NA87_9FLAO</name>
<organism evidence="4 5">
    <name type="scientific">Arenibacter nanhaiticus</name>
    <dbReference type="NCBI Taxonomy" id="558155"/>
    <lineage>
        <taxon>Bacteria</taxon>
        <taxon>Pseudomonadati</taxon>
        <taxon>Bacteroidota</taxon>
        <taxon>Flavobacteriia</taxon>
        <taxon>Flavobacteriales</taxon>
        <taxon>Flavobacteriaceae</taxon>
        <taxon>Arenibacter</taxon>
    </lineage>
</organism>
<evidence type="ECO:0000313" key="4">
    <source>
        <dbReference type="EMBL" id="SHJ92670.1"/>
    </source>
</evidence>
<dbReference type="GO" id="GO:0046872">
    <property type="term" value="F:metal ion binding"/>
    <property type="evidence" value="ECO:0007669"/>
    <property type="project" value="UniProtKB-KW"/>
</dbReference>
<dbReference type="Gene3D" id="1.10.1280.10">
    <property type="entry name" value="Di-copper center containing domain from catechol oxidase"/>
    <property type="match status" value="2"/>
</dbReference>
<dbReference type="STRING" id="558155.SAMN04487911_1602"/>
<dbReference type="InterPro" id="IPR002227">
    <property type="entry name" value="Tyrosinase_Cu-bd"/>
</dbReference>
<dbReference type="RefSeq" id="WP_072766071.1">
    <property type="nucleotide sequence ID" value="NZ_FQYX01000060.1"/>
</dbReference>
<dbReference type="Proteomes" id="UP000184231">
    <property type="component" value="Unassembled WGS sequence"/>
</dbReference>
<dbReference type="PANTHER" id="PTHR11474">
    <property type="entry name" value="TYROSINASE FAMILY MEMBER"/>
    <property type="match status" value="1"/>
</dbReference>
<dbReference type="NCBIfam" id="NF045639">
    <property type="entry name" value="GCX_COOH"/>
    <property type="match status" value="1"/>
</dbReference>